<dbReference type="EMBL" id="CM055100">
    <property type="protein sequence ID" value="KAJ7543942.1"/>
    <property type="molecule type" value="Genomic_DNA"/>
</dbReference>
<protein>
    <submittedName>
        <fullName evidence="1">Uncharacterized protein</fullName>
    </submittedName>
</protein>
<gene>
    <name evidence="1" type="ORF">O6H91_09G059400</name>
</gene>
<comment type="caution">
    <text evidence="1">The sequence shown here is derived from an EMBL/GenBank/DDBJ whole genome shotgun (WGS) entry which is preliminary data.</text>
</comment>
<name>A0ACC2CPM7_DIPCM</name>
<evidence type="ECO:0000313" key="2">
    <source>
        <dbReference type="Proteomes" id="UP001162992"/>
    </source>
</evidence>
<organism evidence="1 2">
    <name type="scientific">Diphasiastrum complanatum</name>
    <name type="common">Issler's clubmoss</name>
    <name type="synonym">Lycopodium complanatum</name>
    <dbReference type="NCBI Taxonomy" id="34168"/>
    <lineage>
        <taxon>Eukaryota</taxon>
        <taxon>Viridiplantae</taxon>
        <taxon>Streptophyta</taxon>
        <taxon>Embryophyta</taxon>
        <taxon>Tracheophyta</taxon>
        <taxon>Lycopodiopsida</taxon>
        <taxon>Lycopodiales</taxon>
        <taxon>Lycopodiaceae</taxon>
        <taxon>Lycopodioideae</taxon>
        <taxon>Diphasiastrum</taxon>
    </lineage>
</organism>
<proteinExistence type="predicted"/>
<reference evidence="2" key="1">
    <citation type="journal article" date="2024" name="Proc. Natl. Acad. Sci. U.S.A.">
        <title>Extraordinary preservation of gene collinearity over three hundred million years revealed in homosporous lycophytes.</title>
        <authorList>
            <person name="Li C."/>
            <person name="Wickell D."/>
            <person name="Kuo L.Y."/>
            <person name="Chen X."/>
            <person name="Nie B."/>
            <person name="Liao X."/>
            <person name="Peng D."/>
            <person name="Ji J."/>
            <person name="Jenkins J."/>
            <person name="Williams M."/>
            <person name="Shu S."/>
            <person name="Plott C."/>
            <person name="Barry K."/>
            <person name="Rajasekar S."/>
            <person name="Grimwood J."/>
            <person name="Han X."/>
            <person name="Sun S."/>
            <person name="Hou Z."/>
            <person name="He W."/>
            <person name="Dai G."/>
            <person name="Sun C."/>
            <person name="Schmutz J."/>
            <person name="Leebens-Mack J.H."/>
            <person name="Li F.W."/>
            <person name="Wang L."/>
        </authorList>
    </citation>
    <scope>NUCLEOTIDE SEQUENCE [LARGE SCALE GENOMIC DNA]</scope>
    <source>
        <strain evidence="2">cv. PW_Plant_1</strain>
    </source>
</reference>
<accession>A0ACC2CPM7</accession>
<evidence type="ECO:0000313" key="1">
    <source>
        <dbReference type="EMBL" id="KAJ7543942.1"/>
    </source>
</evidence>
<dbReference type="Proteomes" id="UP001162992">
    <property type="component" value="Chromosome 9"/>
</dbReference>
<keyword evidence="2" id="KW-1185">Reference proteome</keyword>
<sequence>MESRISSRSSADRRSLSTLLHVGSDCLAPAMSDDEKGERDVDDEKRKAKMGTFKAMNLVSKKFRTSLKKRRGRRSHERCQSLAIEDVRDLEEQKSVDAFRQVLVEENLLPSRLDDYHTLLRFLRARKFDFEKAKCMWADMLQWRKEFGADTIEEDFDFKELDEVLKYYPQGHHGVDKEGRPVYIERLGKVEPNKLLQVTTLERYLKYHVLEFEVTLTKRFPACSIAAKRHIDSTTTILDVAGVGLKNFTKPARDLVMRIQKIDNDNYPETLGRMFIINAGPGFRLLWNTVKSFLDPKTTAKITVLGNKYQSKLLDIIDASQLPDFLGGNCTCAEEGGCLRSAKGPWKDPTIMKAVMEGQARFARQIVTVSSSDKDPQPVVDELKRREVNPESGSDAEDIMSPVKRGVSEISRLNSVFEEVKANSAVSQSESMEFEADLGPIVDKAVDSGCGGKPYPGNSSSGGKQELERGLEKYQSTNWTPFSLILTLLANITVTIRGLLDKFLKKHLIDREGVLNNQDDLSLSMNPQESFSWKPSQILHDSASTRIVERVEKLEETLKVLIKPVEPLAPKENLPDPAAERIRSLEVELAETKKAMQAILAKQGELYDCLERLQELKWKKKRFHCW</sequence>